<organism evidence="2">
    <name type="scientific">Cacopsylla melanoneura</name>
    <dbReference type="NCBI Taxonomy" id="428564"/>
    <lineage>
        <taxon>Eukaryota</taxon>
        <taxon>Metazoa</taxon>
        <taxon>Ecdysozoa</taxon>
        <taxon>Arthropoda</taxon>
        <taxon>Hexapoda</taxon>
        <taxon>Insecta</taxon>
        <taxon>Pterygota</taxon>
        <taxon>Neoptera</taxon>
        <taxon>Paraneoptera</taxon>
        <taxon>Hemiptera</taxon>
        <taxon>Sternorrhyncha</taxon>
        <taxon>Psylloidea</taxon>
        <taxon>Psyllidae</taxon>
        <taxon>Psyllinae</taxon>
        <taxon>Cacopsylla</taxon>
    </lineage>
</organism>
<protein>
    <submittedName>
        <fullName evidence="2">Uncharacterized protein</fullName>
    </submittedName>
</protein>
<evidence type="ECO:0000313" key="2">
    <source>
        <dbReference type="EMBL" id="CAG6744470.1"/>
    </source>
</evidence>
<reference evidence="2" key="1">
    <citation type="submission" date="2021-05" db="EMBL/GenBank/DDBJ databases">
        <authorList>
            <person name="Alioto T."/>
            <person name="Alioto T."/>
            <person name="Gomez Garrido J."/>
        </authorList>
    </citation>
    <scope>NUCLEOTIDE SEQUENCE</scope>
</reference>
<accession>A0A8D8ZBI5</accession>
<keyword evidence="1" id="KW-0812">Transmembrane</keyword>
<evidence type="ECO:0000256" key="1">
    <source>
        <dbReference type="SAM" id="Phobius"/>
    </source>
</evidence>
<keyword evidence="1" id="KW-0472">Membrane</keyword>
<keyword evidence="1" id="KW-1133">Transmembrane helix</keyword>
<sequence length="100" mass="12039">MSKVFKFGLNLSEQFVICDVHNKCNLHYYFDFTMCFQFYLILFSLETQSLTMIHSLLVIDRSDLERKVWYSFSDVNYYHFTRIFMVSLIGTKINKAYMKA</sequence>
<dbReference type="AlphaFoldDB" id="A0A8D8ZBI5"/>
<feature type="transmembrane region" description="Helical" evidence="1">
    <location>
        <begin position="36"/>
        <end position="59"/>
    </location>
</feature>
<dbReference type="EMBL" id="HBUF01467811">
    <property type="protein sequence ID" value="CAG6744470.1"/>
    <property type="molecule type" value="Transcribed_RNA"/>
</dbReference>
<proteinExistence type="predicted"/>
<name>A0A8D8ZBI5_9HEMI</name>